<feature type="domain" description="Mce/MlaD" evidence="3">
    <location>
        <begin position="45"/>
        <end position="120"/>
    </location>
</feature>
<gene>
    <name evidence="4" type="ORF">HF519_15265</name>
</gene>
<name>A0A848DK13_9PSEU</name>
<feature type="transmembrane region" description="Helical" evidence="2">
    <location>
        <begin position="12"/>
        <end position="33"/>
    </location>
</feature>
<evidence type="ECO:0000256" key="2">
    <source>
        <dbReference type="SAM" id="Phobius"/>
    </source>
</evidence>
<keyword evidence="2" id="KW-0472">Membrane</keyword>
<dbReference type="EMBL" id="JAAXKZ010000051">
    <property type="protein sequence ID" value="NMH92905.1"/>
    <property type="molecule type" value="Genomic_DNA"/>
</dbReference>
<dbReference type="InterPro" id="IPR052336">
    <property type="entry name" value="MlaD_Phospholipid_Transporter"/>
</dbReference>
<dbReference type="Proteomes" id="UP000586918">
    <property type="component" value="Unassembled WGS sequence"/>
</dbReference>
<evidence type="ECO:0000259" key="3">
    <source>
        <dbReference type="Pfam" id="PF02470"/>
    </source>
</evidence>
<dbReference type="PANTHER" id="PTHR33371">
    <property type="entry name" value="INTERMEMBRANE PHOSPHOLIPID TRANSPORT SYSTEM BINDING PROTEIN MLAD-RELATED"/>
    <property type="match status" value="1"/>
</dbReference>
<dbReference type="Pfam" id="PF02470">
    <property type="entry name" value="MlaD"/>
    <property type="match status" value="1"/>
</dbReference>
<protein>
    <submittedName>
        <fullName evidence="4">MCE family protein</fullName>
    </submittedName>
</protein>
<feature type="region of interest" description="Disordered" evidence="1">
    <location>
        <begin position="394"/>
        <end position="430"/>
    </location>
</feature>
<dbReference type="PANTHER" id="PTHR33371:SF4">
    <property type="entry name" value="INTERMEMBRANE PHOSPHOLIPID TRANSPORT SYSTEM BINDING PROTEIN MLAD"/>
    <property type="match status" value="1"/>
</dbReference>
<comment type="caution">
    <text evidence="4">The sequence shown here is derived from an EMBL/GenBank/DDBJ whole genome shotgun (WGS) entry which is preliminary data.</text>
</comment>
<keyword evidence="2" id="KW-0812">Transmembrane</keyword>
<evidence type="ECO:0000313" key="5">
    <source>
        <dbReference type="Proteomes" id="UP000586918"/>
    </source>
</evidence>
<dbReference type="RefSeq" id="WP_169413608.1">
    <property type="nucleotide sequence ID" value="NZ_JAAXKZ010000051.1"/>
</dbReference>
<sequence length="430" mass="44638">MTVTTPGARARGRSFLVGLATLVAIALLGYVMFTANQGRLPGAATTTVKAAFSDVGQADLNSEVRRNAQRIGSVSNIEVVGDQAVVTMTLDGNVPIYSNATAALWDQSALGQKFVELRPGDPSAGPLRDGMIPLGQTEEAHDISHLLDVFDEPTRASLRTALRELGGGTGGYGPGLNGFLGAAPGLLSDVGTVAAAAAAPEARLPAFLRSVDHLAVRFEGRSETFATLLRQTESILAAVNVDGAKPLDESLRRLPGTLTDARTALDSLNAPLADTRMAMEALHHGSQALGDATPDARGVLREAPVPLDKIPEVAEVAEPAVDEMTHTFTDARPFVPRLADGLSSAAPPLQVLAPYASDVGLFAEDISSVMAPHADFRHMLRIVIAVPSTAAVSGLGPAGAQQANPYPAPGEAANEDRDADGALIPGRRHS</sequence>
<evidence type="ECO:0000313" key="4">
    <source>
        <dbReference type="EMBL" id="NMH92905.1"/>
    </source>
</evidence>
<keyword evidence="2" id="KW-1133">Transmembrane helix</keyword>
<evidence type="ECO:0000256" key="1">
    <source>
        <dbReference type="SAM" id="MobiDB-lite"/>
    </source>
</evidence>
<reference evidence="4 5" key="1">
    <citation type="submission" date="2020-04" db="EMBL/GenBank/DDBJ databases">
        <authorList>
            <person name="Klaysubun C."/>
            <person name="Duangmal K."/>
            <person name="Lipun K."/>
        </authorList>
    </citation>
    <scope>NUCLEOTIDE SEQUENCE [LARGE SCALE GENOMIC DNA]</scope>
    <source>
        <strain evidence="4 5">DSM 45300</strain>
    </source>
</reference>
<dbReference type="InterPro" id="IPR003399">
    <property type="entry name" value="Mce/MlaD"/>
</dbReference>
<accession>A0A848DK13</accession>
<dbReference type="AlphaFoldDB" id="A0A848DK13"/>
<organism evidence="4 5">
    <name type="scientific">Pseudonocardia bannensis</name>
    <dbReference type="NCBI Taxonomy" id="630973"/>
    <lineage>
        <taxon>Bacteria</taxon>
        <taxon>Bacillati</taxon>
        <taxon>Actinomycetota</taxon>
        <taxon>Actinomycetes</taxon>
        <taxon>Pseudonocardiales</taxon>
        <taxon>Pseudonocardiaceae</taxon>
        <taxon>Pseudonocardia</taxon>
    </lineage>
</organism>
<keyword evidence="5" id="KW-1185">Reference proteome</keyword>
<proteinExistence type="predicted"/>